<protein>
    <submittedName>
        <fullName evidence="15">Homeobox Awh-like</fullName>
    </submittedName>
</protein>
<evidence type="ECO:0000256" key="4">
    <source>
        <dbReference type="ARBA" id="ARBA00022833"/>
    </source>
</evidence>
<dbReference type="FunFam" id="1.10.10.60:FF:000027">
    <property type="entry name" value="LIM/homeobox protein Lhx9"/>
    <property type="match status" value="1"/>
</dbReference>
<feature type="region of interest" description="Disordered" evidence="12">
    <location>
        <begin position="193"/>
        <end position="243"/>
    </location>
</feature>
<evidence type="ECO:0000256" key="10">
    <source>
        <dbReference type="PROSITE-ProRule" id="PRU00125"/>
    </source>
</evidence>
<keyword evidence="2 10" id="KW-0479">Metal-binding</keyword>
<dbReference type="InterPro" id="IPR009057">
    <property type="entry name" value="Homeodomain-like_sf"/>
</dbReference>
<keyword evidence="8 9" id="KW-0539">Nucleus</keyword>
<dbReference type="PROSITE" id="PS50023">
    <property type="entry name" value="LIM_DOMAIN_2"/>
    <property type="match status" value="2"/>
</dbReference>
<evidence type="ECO:0000256" key="12">
    <source>
        <dbReference type="SAM" id="MobiDB-lite"/>
    </source>
</evidence>
<evidence type="ECO:0000256" key="9">
    <source>
        <dbReference type="PROSITE-ProRule" id="PRU00108"/>
    </source>
</evidence>
<evidence type="ECO:0000256" key="6">
    <source>
        <dbReference type="ARBA" id="ARBA00023125"/>
    </source>
</evidence>
<gene>
    <name evidence="15" type="ORF">OCTVUL_1B014668</name>
</gene>
<dbReference type="InterPro" id="IPR001781">
    <property type="entry name" value="Znf_LIM"/>
</dbReference>
<evidence type="ECO:0000313" key="15">
    <source>
        <dbReference type="EMBL" id="CAI9716237.1"/>
    </source>
</evidence>
<dbReference type="Pfam" id="PF00046">
    <property type="entry name" value="Homeodomain"/>
    <property type="match status" value="1"/>
</dbReference>
<dbReference type="InterPro" id="IPR001356">
    <property type="entry name" value="HD"/>
</dbReference>
<evidence type="ECO:0000259" key="13">
    <source>
        <dbReference type="PROSITE" id="PS50023"/>
    </source>
</evidence>
<dbReference type="CDD" id="cd00086">
    <property type="entry name" value="homeodomain"/>
    <property type="match status" value="1"/>
</dbReference>
<evidence type="ECO:0000256" key="5">
    <source>
        <dbReference type="ARBA" id="ARBA00023038"/>
    </source>
</evidence>
<keyword evidence="3" id="KW-0677">Repeat</keyword>
<dbReference type="Pfam" id="PF00412">
    <property type="entry name" value="LIM"/>
    <property type="match status" value="2"/>
</dbReference>
<keyword evidence="16" id="KW-1185">Reference proteome</keyword>
<comment type="subcellular location">
    <subcellularLocation>
        <location evidence="1 9 11">Nucleus</location>
    </subcellularLocation>
</comment>
<dbReference type="InterPro" id="IPR050453">
    <property type="entry name" value="LIM_Homeobox_TF"/>
</dbReference>
<keyword evidence="6 9" id="KW-0238">DNA-binding</keyword>
<dbReference type="GO" id="GO:0005634">
    <property type="term" value="C:nucleus"/>
    <property type="evidence" value="ECO:0007669"/>
    <property type="project" value="UniProtKB-SubCell"/>
</dbReference>
<evidence type="ECO:0000256" key="3">
    <source>
        <dbReference type="ARBA" id="ARBA00022737"/>
    </source>
</evidence>
<dbReference type="GO" id="GO:0000981">
    <property type="term" value="F:DNA-binding transcription factor activity, RNA polymerase II-specific"/>
    <property type="evidence" value="ECO:0007669"/>
    <property type="project" value="TreeGrafter"/>
</dbReference>
<dbReference type="EMBL" id="OX597814">
    <property type="protein sequence ID" value="CAI9716237.1"/>
    <property type="molecule type" value="Genomic_DNA"/>
</dbReference>
<dbReference type="GO" id="GO:0030182">
    <property type="term" value="P:neuron differentiation"/>
    <property type="evidence" value="ECO:0007669"/>
    <property type="project" value="TreeGrafter"/>
</dbReference>
<feature type="domain" description="LIM zinc-binding" evidence="13">
    <location>
        <begin position="5"/>
        <end position="66"/>
    </location>
</feature>
<evidence type="ECO:0000256" key="8">
    <source>
        <dbReference type="ARBA" id="ARBA00023242"/>
    </source>
</evidence>
<dbReference type="SMART" id="SM00132">
    <property type="entry name" value="LIM"/>
    <property type="match status" value="2"/>
</dbReference>
<evidence type="ECO:0000313" key="16">
    <source>
        <dbReference type="Proteomes" id="UP001162480"/>
    </source>
</evidence>
<sequence>MLKGKRCGGCNEIIREKFLLKVDDQYWHVSCLRCCVCNLALEEQQSCYLKHDNIYCEFDYTKEFGVKCPKCLRVIFAKDWVRKAREFTYHIACFACDSCKRQLSTGEEFALRGDRLLCKPHYIDLIEGGPGRESASSQKPKAKRVRTTFTEEQLQFLQAKFQLDSNPDGNDLEQIAAQAGLSKRVTQVWFQNSRARQKKYQQQRNKINGSSRTLSPPTGVNSSPPSLWASESDSQHSDNYPSE</sequence>
<organism evidence="15 16">
    <name type="scientific">Octopus vulgaris</name>
    <name type="common">Common octopus</name>
    <dbReference type="NCBI Taxonomy" id="6645"/>
    <lineage>
        <taxon>Eukaryota</taxon>
        <taxon>Metazoa</taxon>
        <taxon>Spiralia</taxon>
        <taxon>Lophotrochozoa</taxon>
        <taxon>Mollusca</taxon>
        <taxon>Cephalopoda</taxon>
        <taxon>Coleoidea</taxon>
        <taxon>Octopodiformes</taxon>
        <taxon>Octopoda</taxon>
        <taxon>Incirrata</taxon>
        <taxon>Octopodidae</taxon>
        <taxon>Octopus</taxon>
    </lineage>
</organism>
<dbReference type="SMART" id="SM00389">
    <property type="entry name" value="HOX"/>
    <property type="match status" value="1"/>
</dbReference>
<evidence type="ECO:0000256" key="11">
    <source>
        <dbReference type="RuleBase" id="RU000682"/>
    </source>
</evidence>
<dbReference type="Gene3D" id="2.10.110.10">
    <property type="entry name" value="Cysteine Rich Protein"/>
    <property type="match status" value="2"/>
</dbReference>
<keyword evidence="4 10" id="KW-0862">Zinc</keyword>
<evidence type="ECO:0000256" key="2">
    <source>
        <dbReference type="ARBA" id="ARBA00022723"/>
    </source>
</evidence>
<dbReference type="GO" id="GO:0000977">
    <property type="term" value="F:RNA polymerase II transcription regulatory region sequence-specific DNA binding"/>
    <property type="evidence" value="ECO:0007669"/>
    <property type="project" value="TreeGrafter"/>
</dbReference>
<dbReference type="GO" id="GO:0046872">
    <property type="term" value="F:metal ion binding"/>
    <property type="evidence" value="ECO:0007669"/>
    <property type="project" value="UniProtKB-KW"/>
</dbReference>
<keyword evidence="5 10" id="KW-0440">LIM domain</keyword>
<evidence type="ECO:0000259" key="14">
    <source>
        <dbReference type="PROSITE" id="PS50071"/>
    </source>
</evidence>
<evidence type="ECO:0000256" key="7">
    <source>
        <dbReference type="ARBA" id="ARBA00023155"/>
    </source>
</evidence>
<feature type="domain" description="Homeobox" evidence="14">
    <location>
        <begin position="140"/>
        <end position="200"/>
    </location>
</feature>
<dbReference type="PANTHER" id="PTHR24208">
    <property type="entry name" value="LIM/HOMEOBOX PROTEIN LHX"/>
    <property type="match status" value="1"/>
</dbReference>
<dbReference type="Proteomes" id="UP001162480">
    <property type="component" value="Chromosome 1"/>
</dbReference>
<feature type="compositionally biased region" description="Polar residues" evidence="12">
    <location>
        <begin position="202"/>
        <end position="243"/>
    </location>
</feature>
<feature type="domain" description="LIM zinc-binding" evidence="13">
    <location>
        <begin position="67"/>
        <end position="128"/>
    </location>
</feature>
<dbReference type="PANTHER" id="PTHR24208:SF127">
    <property type="entry name" value="LIM_HOMEOBOX PROTEIN AWH"/>
    <property type="match status" value="1"/>
</dbReference>
<dbReference type="AlphaFoldDB" id="A0AA36AKB6"/>
<dbReference type="SUPFAM" id="SSF46689">
    <property type="entry name" value="Homeodomain-like"/>
    <property type="match status" value="1"/>
</dbReference>
<feature type="DNA-binding region" description="Homeobox" evidence="9">
    <location>
        <begin position="142"/>
        <end position="201"/>
    </location>
</feature>
<proteinExistence type="predicted"/>
<name>A0AA36AKB6_OCTVU</name>
<reference evidence="15" key="1">
    <citation type="submission" date="2023-08" db="EMBL/GenBank/DDBJ databases">
        <authorList>
            <person name="Alioto T."/>
            <person name="Alioto T."/>
            <person name="Gomez Garrido J."/>
        </authorList>
    </citation>
    <scope>NUCLEOTIDE SEQUENCE</scope>
</reference>
<dbReference type="Gene3D" id="1.10.10.60">
    <property type="entry name" value="Homeodomain-like"/>
    <property type="match status" value="1"/>
</dbReference>
<dbReference type="PROSITE" id="PS00478">
    <property type="entry name" value="LIM_DOMAIN_1"/>
    <property type="match status" value="2"/>
</dbReference>
<evidence type="ECO:0000256" key="1">
    <source>
        <dbReference type="ARBA" id="ARBA00004123"/>
    </source>
</evidence>
<dbReference type="SUPFAM" id="SSF57716">
    <property type="entry name" value="Glucocorticoid receptor-like (DNA-binding domain)"/>
    <property type="match status" value="2"/>
</dbReference>
<keyword evidence="7 9" id="KW-0371">Homeobox</keyword>
<dbReference type="PROSITE" id="PS50071">
    <property type="entry name" value="HOMEOBOX_2"/>
    <property type="match status" value="1"/>
</dbReference>
<accession>A0AA36AKB6</accession>